<dbReference type="AlphaFoldDB" id="A0A078H185"/>
<evidence type="ECO:0000313" key="1">
    <source>
        <dbReference type="EMBL" id="CDY30528.1"/>
    </source>
</evidence>
<keyword evidence="2" id="KW-1185">Reference proteome</keyword>
<evidence type="ECO:0000313" key="2">
    <source>
        <dbReference type="Proteomes" id="UP000028999"/>
    </source>
</evidence>
<sequence length="16" mass="1839">MYFQDPTVGFSYGITI</sequence>
<dbReference type="Proteomes" id="UP000028999">
    <property type="component" value="Unassembled WGS sequence"/>
</dbReference>
<name>A0A078H185_BRANA</name>
<accession>A0A078H185</accession>
<protein>
    <submittedName>
        <fullName evidence="1">BnaA04g16050D protein</fullName>
    </submittedName>
</protein>
<proteinExistence type="predicted"/>
<reference evidence="1 2" key="1">
    <citation type="journal article" date="2014" name="Science">
        <title>Plant genetics. Early allopolyploid evolution in the post-Neolithic Brassica napus oilseed genome.</title>
        <authorList>
            <person name="Chalhoub B."/>
            <person name="Denoeud F."/>
            <person name="Liu S."/>
            <person name="Parkin I.A."/>
            <person name="Tang H."/>
            <person name="Wang X."/>
            <person name="Chiquet J."/>
            <person name="Belcram H."/>
            <person name="Tong C."/>
            <person name="Samans B."/>
            <person name="Correa M."/>
            <person name="Da Silva C."/>
            <person name="Just J."/>
            <person name="Falentin C."/>
            <person name="Koh C.S."/>
            <person name="Le Clainche I."/>
            <person name="Bernard M."/>
            <person name="Bento P."/>
            <person name="Noel B."/>
            <person name="Labadie K."/>
            <person name="Alberti A."/>
            <person name="Charles M."/>
            <person name="Arnaud D."/>
            <person name="Guo H."/>
            <person name="Daviaud C."/>
            <person name="Alamery S."/>
            <person name="Jabbari K."/>
            <person name="Zhao M."/>
            <person name="Edger P.P."/>
            <person name="Chelaifa H."/>
            <person name="Tack D."/>
            <person name="Lassalle G."/>
            <person name="Mestiri I."/>
            <person name="Schnel N."/>
            <person name="Le Paslier M.C."/>
            <person name="Fan G."/>
            <person name="Renault V."/>
            <person name="Bayer P.E."/>
            <person name="Golicz A.A."/>
            <person name="Manoli S."/>
            <person name="Lee T.H."/>
            <person name="Thi V.H."/>
            <person name="Chalabi S."/>
            <person name="Hu Q."/>
            <person name="Fan C."/>
            <person name="Tollenaere R."/>
            <person name="Lu Y."/>
            <person name="Battail C."/>
            <person name="Shen J."/>
            <person name="Sidebottom C.H."/>
            <person name="Wang X."/>
            <person name="Canaguier A."/>
            <person name="Chauveau A."/>
            <person name="Berard A."/>
            <person name="Deniot G."/>
            <person name="Guan M."/>
            <person name="Liu Z."/>
            <person name="Sun F."/>
            <person name="Lim Y.P."/>
            <person name="Lyons E."/>
            <person name="Town C.D."/>
            <person name="Bancroft I."/>
            <person name="Wang X."/>
            <person name="Meng J."/>
            <person name="Ma J."/>
            <person name="Pires J.C."/>
            <person name="King G.J."/>
            <person name="Brunel D."/>
            <person name="Delourme R."/>
            <person name="Renard M."/>
            <person name="Aury J.M."/>
            <person name="Adams K.L."/>
            <person name="Batley J."/>
            <person name="Snowdon R.J."/>
            <person name="Tost J."/>
            <person name="Edwards D."/>
            <person name="Zhou Y."/>
            <person name="Hua W."/>
            <person name="Sharpe A.G."/>
            <person name="Paterson A.H."/>
            <person name="Guan C."/>
            <person name="Wincker P."/>
        </authorList>
    </citation>
    <scope>NUCLEOTIDE SEQUENCE [LARGE SCALE GENOMIC DNA]</scope>
    <source>
        <strain evidence="2">cv. Darmor-bzh</strain>
    </source>
</reference>
<dbReference type="EMBL" id="LK032254">
    <property type="protein sequence ID" value="CDY30528.1"/>
    <property type="molecule type" value="Genomic_DNA"/>
</dbReference>
<gene>
    <name evidence="1" type="primary">BnaA04g16050D</name>
    <name evidence="1" type="ORF">GSBRNA2T00045249001</name>
</gene>
<organism evidence="1 2">
    <name type="scientific">Brassica napus</name>
    <name type="common">Rape</name>
    <dbReference type="NCBI Taxonomy" id="3708"/>
    <lineage>
        <taxon>Eukaryota</taxon>
        <taxon>Viridiplantae</taxon>
        <taxon>Streptophyta</taxon>
        <taxon>Embryophyta</taxon>
        <taxon>Tracheophyta</taxon>
        <taxon>Spermatophyta</taxon>
        <taxon>Magnoliopsida</taxon>
        <taxon>eudicotyledons</taxon>
        <taxon>Gunneridae</taxon>
        <taxon>Pentapetalae</taxon>
        <taxon>rosids</taxon>
        <taxon>malvids</taxon>
        <taxon>Brassicales</taxon>
        <taxon>Brassicaceae</taxon>
        <taxon>Brassiceae</taxon>
        <taxon>Brassica</taxon>
    </lineage>
</organism>
<dbReference type="PaxDb" id="3708-A0A078H185"/>